<dbReference type="Proteomes" id="UP001515480">
    <property type="component" value="Unassembled WGS sequence"/>
</dbReference>
<dbReference type="InterPro" id="IPR021838">
    <property type="entry name" value="DUF3431"/>
</dbReference>
<dbReference type="Pfam" id="PF11913">
    <property type="entry name" value="DUF3431"/>
    <property type="match status" value="1"/>
</dbReference>
<accession>A0AB34JXB8</accession>
<evidence type="ECO:0000313" key="2">
    <source>
        <dbReference type="EMBL" id="KAL1526339.1"/>
    </source>
</evidence>
<gene>
    <name evidence="2" type="ORF">AB1Y20_015053</name>
</gene>
<dbReference type="EMBL" id="JBGBPQ010000003">
    <property type="protein sequence ID" value="KAL1526339.1"/>
    <property type="molecule type" value="Genomic_DNA"/>
</dbReference>
<dbReference type="PANTHER" id="PTHR37490">
    <property type="entry name" value="EXPRESSED PROTEIN"/>
    <property type="match status" value="1"/>
</dbReference>
<dbReference type="AlphaFoldDB" id="A0AB34JXB8"/>
<keyword evidence="3" id="KW-1185">Reference proteome</keyword>
<name>A0AB34JXB8_PRYPA</name>
<organism evidence="2 3">
    <name type="scientific">Prymnesium parvum</name>
    <name type="common">Toxic golden alga</name>
    <dbReference type="NCBI Taxonomy" id="97485"/>
    <lineage>
        <taxon>Eukaryota</taxon>
        <taxon>Haptista</taxon>
        <taxon>Haptophyta</taxon>
        <taxon>Prymnesiophyceae</taxon>
        <taxon>Prymnesiales</taxon>
        <taxon>Prymnesiaceae</taxon>
        <taxon>Prymnesium</taxon>
    </lineage>
</organism>
<dbReference type="PANTHER" id="PTHR37490:SF2">
    <property type="match status" value="1"/>
</dbReference>
<protein>
    <submittedName>
        <fullName evidence="2">Uncharacterized protein</fullName>
    </submittedName>
</protein>
<feature type="chain" id="PRO_5044339092" evidence="1">
    <location>
        <begin position="20"/>
        <end position="651"/>
    </location>
</feature>
<sequence length="651" mass="70840">MVRWVGWLLPALVVAPSRGPRYWRRPARADSPTSEWACLHAADFECPGVDELPRDFGCQVSCGGTADCSRAKEKCAALPGCSHHTVNGEHTWATLKLPRLRGAKGKGARGGESPAEIWCAPPLWVRHEQPCTEKDPLCVVVARTSDSELFTARLETDVPASTPVVVGRRAFYPPGRHAAATHLTFIYEAYEHLPKALALTIDYGDKHAESGCNVCAQALQLRAIAALSPGLLSNPRLFKSLAPHQPRDGLRDPSPANFSCARHALSAAEKDVWRAVLSPVLGAPPAYTEAYEGGQLLVSRAKLRQLPLSRWAALLRLVLSHSAAGDAAASLLPHVWGALLGEPFGAGEVAANGSEPSAGEAYAGWRRGRRSLRRGGRRAFTCDSAGGWGGGGGVLPLEPTRLSLAAEADGARAPATPSRRERAAGCGAAQVACAVVAVHKESLGWLQELQMPTLVYRRYVHDGPYVVPNVFHEHAVYLRYICAFYDELPALSLFIHGHRASWHHRETPPVASQLQRINLKAAAAAGGVFKSFNDVRQCWRDGEAMWRAETAAQVHGWARSLRPILGNPPDPPIIREAYCCTQFIVSRDRIRARPHSFWRALLADLLDERVPEVCKISGHTLEMMWAYLLGEPADFKCREDGWGAEGEKGAL</sequence>
<evidence type="ECO:0000256" key="1">
    <source>
        <dbReference type="SAM" id="SignalP"/>
    </source>
</evidence>
<comment type="caution">
    <text evidence="2">The sequence shown here is derived from an EMBL/GenBank/DDBJ whole genome shotgun (WGS) entry which is preliminary data.</text>
</comment>
<keyword evidence="1" id="KW-0732">Signal</keyword>
<evidence type="ECO:0000313" key="3">
    <source>
        <dbReference type="Proteomes" id="UP001515480"/>
    </source>
</evidence>
<feature type="signal peptide" evidence="1">
    <location>
        <begin position="1"/>
        <end position="19"/>
    </location>
</feature>
<reference evidence="2 3" key="1">
    <citation type="journal article" date="2024" name="Science">
        <title>Giant polyketide synthase enzymes in the biosynthesis of giant marine polyether toxins.</title>
        <authorList>
            <person name="Fallon T.R."/>
            <person name="Shende V.V."/>
            <person name="Wierzbicki I.H."/>
            <person name="Pendleton A.L."/>
            <person name="Watervoot N.F."/>
            <person name="Auber R.P."/>
            <person name="Gonzalez D.J."/>
            <person name="Wisecaver J.H."/>
            <person name="Moore B.S."/>
        </authorList>
    </citation>
    <scope>NUCLEOTIDE SEQUENCE [LARGE SCALE GENOMIC DNA]</scope>
    <source>
        <strain evidence="2 3">12B1</strain>
    </source>
</reference>
<proteinExistence type="predicted"/>